<feature type="region of interest" description="Disordered" evidence="1">
    <location>
        <begin position="106"/>
        <end position="147"/>
    </location>
</feature>
<dbReference type="PANTHER" id="PTHR46637">
    <property type="entry name" value="TIS1421-TRANSPOSASE PROTEIN A"/>
    <property type="match status" value="1"/>
</dbReference>
<accession>A0A6B1FXW5</accession>
<gene>
    <name evidence="3" type="ORF">F4148_11765</name>
</gene>
<dbReference type="PANTHER" id="PTHR46637:SF1">
    <property type="entry name" value="BLL5188 PROTEIN"/>
    <property type="match status" value="1"/>
</dbReference>
<sequence>MSTTRVSDQHWQKLYAFLQGHPRAYAGHEKECRRYLEAVHWIQRTGAQWRELPDRYGKWNSVFKRYARWEENGVWADMFKQFAQDPDMAAVMPDSTAVPAHMCAAAGSKKGPAARTVPGSEPGRIQQQDPSPRRCPWLSPQVHLDRG</sequence>
<organism evidence="3">
    <name type="scientific">Caldilineaceae bacterium SB0675_bin_29</name>
    <dbReference type="NCBI Taxonomy" id="2605266"/>
    <lineage>
        <taxon>Bacteria</taxon>
        <taxon>Bacillati</taxon>
        <taxon>Chloroflexota</taxon>
        <taxon>Caldilineae</taxon>
        <taxon>Caldilineales</taxon>
        <taxon>Caldilineaceae</taxon>
    </lineage>
</organism>
<dbReference type="Pfam" id="PF13340">
    <property type="entry name" value="DUF4096"/>
    <property type="match status" value="1"/>
</dbReference>
<dbReference type="InterPro" id="IPR052909">
    <property type="entry name" value="Transposase_6_like"/>
</dbReference>
<dbReference type="AlphaFoldDB" id="A0A6B1FXW5"/>
<evidence type="ECO:0000313" key="3">
    <source>
        <dbReference type="EMBL" id="MYH62392.1"/>
    </source>
</evidence>
<feature type="domain" description="Insertion element IS402-like" evidence="2">
    <location>
        <begin position="6"/>
        <end position="79"/>
    </location>
</feature>
<dbReference type="InterPro" id="IPR025161">
    <property type="entry name" value="IS402-like_dom"/>
</dbReference>
<proteinExistence type="predicted"/>
<dbReference type="EMBL" id="VYDA01000429">
    <property type="protein sequence ID" value="MYH62392.1"/>
    <property type="molecule type" value="Genomic_DNA"/>
</dbReference>
<name>A0A6B1FXW5_9CHLR</name>
<evidence type="ECO:0000256" key="1">
    <source>
        <dbReference type="SAM" id="MobiDB-lite"/>
    </source>
</evidence>
<reference evidence="3" key="1">
    <citation type="submission" date="2019-09" db="EMBL/GenBank/DDBJ databases">
        <title>Characterisation of the sponge microbiome using genome-centric metagenomics.</title>
        <authorList>
            <person name="Engelberts J.P."/>
            <person name="Robbins S.J."/>
            <person name="De Goeij J.M."/>
            <person name="Aranda M."/>
            <person name="Bell S.C."/>
            <person name="Webster N.S."/>
        </authorList>
    </citation>
    <scope>NUCLEOTIDE SEQUENCE</scope>
    <source>
        <strain evidence="3">SB0675_bin_29</strain>
    </source>
</reference>
<evidence type="ECO:0000259" key="2">
    <source>
        <dbReference type="Pfam" id="PF13340"/>
    </source>
</evidence>
<comment type="caution">
    <text evidence="3">The sequence shown here is derived from an EMBL/GenBank/DDBJ whole genome shotgun (WGS) entry which is preliminary data.</text>
</comment>
<protein>
    <submittedName>
        <fullName evidence="3">Transposase</fullName>
    </submittedName>
</protein>